<gene>
    <name evidence="8" type="ORF">FJQ54_10975</name>
</gene>
<organism evidence="8 9">
    <name type="scientific">Sandaracinobacter neustonicus</name>
    <dbReference type="NCBI Taxonomy" id="1715348"/>
    <lineage>
        <taxon>Bacteria</taxon>
        <taxon>Pseudomonadati</taxon>
        <taxon>Pseudomonadota</taxon>
        <taxon>Alphaproteobacteria</taxon>
        <taxon>Sphingomonadales</taxon>
        <taxon>Sphingosinicellaceae</taxon>
        <taxon>Sandaracinobacter</taxon>
    </lineage>
</organism>
<dbReference type="SUPFAM" id="SSF141488">
    <property type="entry name" value="YdhA-like"/>
    <property type="match status" value="1"/>
</dbReference>
<feature type="signal peptide" evidence="6">
    <location>
        <begin position="1"/>
        <end position="17"/>
    </location>
</feature>
<evidence type="ECO:0000256" key="4">
    <source>
        <dbReference type="ARBA" id="ARBA00023288"/>
    </source>
</evidence>
<dbReference type="InterPro" id="IPR036328">
    <property type="entry name" value="MliC_sf"/>
</dbReference>
<dbReference type="Pfam" id="PF09864">
    <property type="entry name" value="MliC"/>
    <property type="match status" value="1"/>
</dbReference>
<accession>A0A501XK17</accession>
<evidence type="ECO:0000256" key="6">
    <source>
        <dbReference type="SAM" id="SignalP"/>
    </source>
</evidence>
<keyword evidence="9" id="KW-1185">Reference proteome</keyword>
<evidence type="ECO:0000256" key="3">
    <source>
        <dbReference type="ARBA" id="ARBA00023139"/>
    </source>
</evidence>
<feature type="region of interest" description="Disordered" evidence="5">
    <location>
        <begin position="106"/>
        <end position="145"/>
    </location>
</feature>
<name>A0A501XK17_9SPHN</name>
<keyword evidence="3" id="KW-0564">Palmitate</keyword>
<dbReference type="RefSeq" id="WP_140928453.1">
    <property type="nucleotide sequence ID" value="NZ_VFSU01000026.1"/>
</dbReference>
<proteinExistence type="predicted"/>
<evidence type="ECO:0000256" key="1">
    <source>
        <dbReference type="ARBA" id="ARBA00022729"/>
    </source>
</evidence>
<reference evidence="8 9" key="1">
    <citation type="submission" date="2019-06" db="EMBL/GenBank/DDBJ databases">
        <authorList>
            <person name="Lee I."/>
            <person name="Jang G.I."/>
            <person name="Hwang C.Y."/>
        </authorList>
    </citation>
    <scope>NUCLEOTIDE SEQUENCE [LARGE SCALE GENOMIC DNA]</scope>
    <source>
        <strain evidence="8 9">PAMC 28131</strain>
    </source>
</reference>
<evidence type="ECO:0000256" key="2">
    <source>
        <dbReference type="ARBA" id="ARBA00023136"/>
    </source>
</evidence>
<feature type="compositionally biased region" description="Polar residues" evidence="5">
    <location>
        <begin position="168"/>
        <end position="182"/>
    </location>
</feature>
<dbReference type="InterPro" id="IPR018660">
    <property type="entry name" value="MliC"/>
</dbReference>
<evidence type="ECO:0000256" key="5">
    <source>
        <dbReference type="SAM" id="MobiDB-lite"/>
    </source>
</evidence>
<feature type="chain" id="PRO_5021497637" evidence="6">
    <location>
        <begin position="18"/>
        <end position="219"/>
    </location>
</feature>
<dbReference type="PROSITE" id="PS51257">
    <property type="entry name" value="PROKAR_LIPOPROTEIN"/>
    <property type="match status" value="1"/>
</dbReference>
<dbReference type="AlphaFoldDB" id="A0A501XK17"/>
<evidence type="ECO:0000313" key="8">
    <source>
        <dbReference type="EMBL" id="TPE60517.1"/>
    </source>
</evidence>
<dbReference type="OrthoDB" id="6387367at2"/>
<evidence type="ECO:0000313" key="9">
    <source>
        <dbReference type="Proteomes" id="UP000319897"/>
    </source>
</evidence>
<feature type="region of interest" description="Disordered" evidence="5">
    <location>
        <begin position="168"/>
        <end position="188"/>
    </location>
</feature>
<feature type="domain" description="C-type lysozyme inhibitor" evidence="7">
    <location>
        <begin position="147"/>
        <end position="189"/>
    </location>
</feature>
<evidence type="ECO:0000259" key="7">
    <source>
        <dbReference type="Pfam" id="PF09864"/>
    </source>
</evidence>
<protein>
    <submittedName>
        <fullName evidence="8">Lysozyme inhibitor</fullName>
    </submittedName>
</protein>
<dbReference type="Gene3D" id="2.40.128.200">
    <property type="match status" value="1"/>
</dbReference>
<keyword evidence="1 6" id="KW-0732">Signal</keyword>
<keyword evidence="2" id="KW-0472">Membrane</keyword>
<dbReference type="EMBL" id="VFSU01000026">
    <property type="protein sequence ID" value="TPE60517.1"/>
    <property type="molecule type" value="Genomic_DNA"/>
</dbReference>
<keyword evidence="4" id="KW-0449">Lipoprotein</keyword>
<comment type="caution">
    <text evidence="8">The sequence shown here is derived from an EMBL/GenBank/DDBJ whole genome shotgun (WGS) entry which is preliminary data.</text>
</comment>
<dbReference type="Proteomes" id="UP000319897">
    <property type="component" value="Unassembled WGS sequence"/>
</dbReference>
<feature type="compositionally biased region" description="Pro residues" evidence="5">
    <location>
        <begin position="114"/>
        <end position="140"/>
    </location>
</feature>
<sequence length="219" mass="22815">MMMKFMLPLLAGATVLAACSTPSTPSMRPAPVFAVNYRCANGEAVTIRYFDEQGTAVLVRGGQTTELNRVSSTPLTYQGGQTTVIADAGRMGINLTVGAMATTSCQATSASGRPPAPPTAPPISPTPPVAPPPPTAPTPPAEMRVSYNCSNGEQISVRYFPQQGVASLSRGGQNTELQQQVTPPGFTYTGPSTVLRVADDRMRLTMTVGMMSGTNCTAA</sequence>